<evidence type="ECO:0000256" key="1">
    <source>
        <dbReference type="ARBA" id="ARBA00004442"/>
    </source>
</evidence>
<evidence type="ECO:0000256" key="2">
    <source>
        <dbReference type="SAM" id="MobiDB-lite"/>
    </source>
</evidence>
<reference evidence="4 5" key="1">
    <citation type="submission" date="2009-10" db="EMBL/GenBank/DDBJ databases">
        <authorList>
            <person name="Weinstock G."/>
            <person name="Sodergren E."/>
            <person name="Clifton S."/>
            <person name="Fulton L."/>
            <person name="Fulton B."/>
            <person name="Courtney L."/>
            <person name="Fronick C."/>
            <person name="Harrison M."/>
            <person name="Strong C."/>
            <person name="Farmer C."/>
            <person name="Delahaunty K."/>
            <person name="Markovic C."/>
            <person name="Hall O."/>
            <person name="Minx P."/>
            <person name="Tomlinson C."/>
            <person name="Mitreva M."/>
            <person name="Nelson J."/>
            <person name="Hou S."/>
            <person name="Wollam A."/>
            <person name="Pepin K.H."/>
            <person name="Johnson M."/>
            <person name="Bhonagiri V."/>
            <person name="Nash W.E."/>
            <person name="Warren W."/>
            <person name="Chinwalla A."/>
            <person name="Mardis E.R."/>
            <person name="Wilson R.K."/>
        </authorList>
    </citation>
    <scope>NUCLEOTIDE SEQUENCE [LARGE SCALE GENOMIC DNA]</scope>
    <source>
        <strain evidence="5">ATCC 25996 / DSM 4631 / NCTC 10774 / M26</strain>
    </source>
</reference>
<dbReference type="InterPro" id="IPR014902">
    <property type="entry name" value="FHBP-like_C"/>
</dbReference>
<keyword evidence="4" id="KW-0449">Lipoprotein</keyword>
<evidence type="ECO:0000313" key="4">
    <source>
        <dbReference type="EMBL" id="EFC89036.1"/>
    </source>
</evidence>
<dbReference type="STRING" id="546266.NEIMUCOT_04320"/>
<dbReference type="GO" id="GO:0009279">
    <property type="term" value="C:cell outer membrane"/>
    <property type="evidence" value="ECO:0007669"/>
    <property type="project" value="UniProtKB-SubCell"/>
</dbReference>
<comment type="caution">
    <text evidence="4">The sequence shown here is derived from an EMBL/GenBank/DDBJ whole genome shotgun (WGS) entry which is preliminary data.</text>
</comment>
<sequence>MTNPSNGSQTNNGNAAAANNQNNPASNGNTVANNGNNPTNSGNTAINNPLPRVDFSVSYGGLKTNAIKDIQKLAKDLGAPGATVKSYNVTLGNQSSSGSDLKLSEYPLKKLALNQDYRETAIARAEGNDYTVTRSGKAHIYRQNYSLIAGINPTNTTVRGSGVNESEKLDDTYILIKGQTTQTLPTAGKFDYSGIASDGASKGKLAYSVDFDNRKGSGKITGVGSDINLNEASIREGSYTNEIDNTEIKGYGIQGSSNRGNYALGFFGPNAEEIVGTVNDGEIGFAGSR</sequence>
<evidence type="ECO:0000313" key="5">
    <source>
        <dbReference type="Proteomes" id="UP000003344"/>
    </source>
</evidence>
<dbReference type="Pfam" id="PF08794">
    <property type="entry name" value="FHBP_C"/>
    <property type="match status" value="1"/>
</dbReference>
<comment type="subcellular location">
    <subcellularLocation>
        <location evidence="1">Cell outer membrane</location>
    </subcellularLocation>
</comment>
<dbReference type="InterPro" id="IPR011250">
    <property type="entry name" value="OMP/PagP_B-barrel"/>
</dbReference>
<evidence type="ECO:0000259" key="3">
    <source>
        <dbReference type="Pfam" id="PF08794"/>
    </source>
</evidence>
<dbReference type="SUPFAM" id="SSF56925">
    <property type="entry name" value="OMPA-like"/>
    <property type="match status" value="1"/>
</dbReference>
<dbReference type="EMBL" id="ACDX02000004">
    <property type="protein sequence ID" value="EFC89036.1"/>
    <property type="molecule type" value="Genomic_DNA"/>
</dbReference>
<organism evidence="4 5">
    <name type="scientific">Neisseria mucosa (strain ATCC 25996 / DSM 4631 / NCTC 10774 / M26)</name>
    <dbReference type="NCBI Taxonomy" id="546266"/>
    <lineage>
        <taxon>Bacteria</taxon>
        <taxon>Pseudomonadati</taxon>
        <taxon>Pseudomonadota</taxon>
        <taxon>Betaproteobacteria</taxon>
        <taxon>Neisseriales</taxon>
        <taxon>Neisseriaceae</taxon>
        <taxon>Neisseria</taxon>
    </lineage>
</organism>
<feature type="compositionally biased region" description="Low complexity" evidence="2">
    <location>
        <begin position="1"/>
        <end position="45"/>
    </location>
</feature>
<proteinExistence type="predicted"/>
<accession>D2ZUN1</accession>
<name>D2ZUN1_NEIM2</name>
<feature type="domain" description="Factor H binding protein-like C-terminal" evidence="3">
    <location>
        <begin position="183"/>
        <end position="278"/>
    </location>
</feature>
<feature type="region of interest" description="Disordered" evidence="2">
    <location>
        <begin position="1"/>
        <end position="49"/>
    </location>
</feature>
<dbReference type="Proteomes" id="UP000003344">
    <property type="component" value="Unassembled WGS sequence"/>
</dbReference>
<dbReference type="AlphaFoldDB" id="D2ZUN1"/>
<dbReference type="Gene3D" id="2.40.160.90">
    <property type="match status" value="1"/>
</dbReference>
<gene>
    <name evidence="4" type="ORF">NEIMUCOT_04320</name>
</gene>
<protein>
    <submittedName>
        <fullName evidence="4">Lipoprotein GNA1870 C terminal like protein</fullName>
    </submittedName>
</protein>